<keyword evidence="4" id="KW-1185">Reference proteome</keyword>
<dbReference type="InterPro" id="IPR036514">
    <property type="entry name" value="SGNH_hydro_sf"/>
</dbReference>
<keyword evidence="2" id="KW-0732">Signal</keyword>
<dbReference type="CDD" id="cd01837">
    <property type="entry name" value="SGNH_plant_lipase_like"/>
    <property type="match status" value="1"/>
</dbReference>
<dbReference type="GO" id="GO:0016788">
    <property type="term" value="F:hydrolase activity, acting on ester bonds"/>
    <property type="evidence" value="ECO:0007669"/>
    <property type="project" value="InterPro"/>
</dbReference>
<dbReference type="InterPro" id="IPR050592">
    <property type="entry name" value="GDSL_lipolytic_enzyme"/>
</dbReference>
<evidence type="ECO:0000256" key="1">
    <source>
        <dbReference type="ARBA" id="ARBA00008668"/>
    </source>
</evidence>
<proteinExistence type="inferred from homology"/>
<dbReference type="InterPro" id="IPR001087">
    <property type="entry name" value="GDSL"/>
</dbReference>
<evidence type="ECO:0000313" key="3">
    <source>
        <dbReference type="EMBL" id="KAD3337870.1"/>
    </source>
</evidence>
<evidence type="ECO:0000313" key="4">
    <source>
        <dbReference type="Proteomes" id="UP000326396"/>
    </source>
</evidence>
<dbReference type="EMBL" id="SZYD01000016">
    <property type="protein sequence ID" value="KAD3337870.1"/>
    <property type="molecule type" value="Genomic_DNA"/>
</dbReference>
<dbReference type="OrthoDB" id="1600564at2759"/>
<feature type="chain" id="PRO_5024426245" evidence="2">
    <location>
        <begin position="28"/>
        <end position="366"/>
    </location>
</feature>
<dbReference type="PANTHER" id="PTHR45642:SF90">
    <property type="entry name" value="GDSL LIPASE_ESTERASE, SGNH HYDROLASE SUPERFAMILY"/>
    <property type="match status" value="1"/>
</dbReference>
<name>A0A5N6MBD3_9ASTR</name>
<organism evidence="3 4">
    <name type="scientific">Mikania micrantha</name>
    <name type="common">bitter vine</name>
    <dbReference type="NCBI Taxonomy" id="192012"/>
    <lineage>
        <taxon>Eukaryota</taxon>
        <taxon>Viridiplantae</taxon>
        <taxon>Streptophyta</taxon>
        <taxon>Embryophyta</taxon>
        <taxon>Tracheophyta</taxon>
        <taxon>Spermatophyta</taxon>
        <taxon>Magnoliopsida</taxon>
        <taxon>eudicotyledons</taxon>
        <taxon>Gunneridae</taxon>
        <taxon>Pentapetalae</taxon>
        <taxon>asterids</taxon>
        <taxon>campanulids</taxon>
        <taxon>Asterales</taxon>
        <taxon>Asteraceae</taxon>
        <taxon>Asteroideae</taxon>
        <taxon>Heliantheae alliance</taxon>
        <taxon>Eupatorieae</taxon>
        <taxon>Mikania</taxon>
    </lineage>
</organism>
<dbReference type="PANTHER" id="PTHR45642">
    <property type="entry name" value="GDSL ESTERASE/LIPASE EXL3"/>
    <property type="match status" value="1"/>
</dbReference>
<comment type="caution">
    <text evidence="3">The sequence shown here is derived from an EMBL/GenBank/DDBJ whole genome shotgun (WGS) entry which is preliminary data.</text>
</comment>
<evidence type="ECO:0000256" key="2">
    <source>
        <dbReference type="SAM" id="SignalP"/>
    </source>
</evidence>
<gene>
    <name evidence="3" type="ORF">E3N88_33391</name>
</gene>
<accession>A0A5N6MBD3</accession>
<comment type="similarity">
    <text evidence="1">Belongs to the 'GDSL' lipolytic enzyme family.</text>
</comment>
<sequence length="366" mass="40795">MMMSSTLTTYGTIVVLLVLLIIVPSQQHSLSNGKNSLISAVFVFGDSTVDPGNNNYLPTVARGNFPPYGKDFKNHTPTGRFTNGRLVTDFIASFVGVKENLPPYLDPSLTIEDLMTGVSFASAGAGYDPFTSKLSGALTSSQQLDLFREYKRKMVLSIGKERTDEIIKRAGYILSSGTNDFAFNYYGPVLLQRTLYPSIHTYQTFLWHNIQNFLQELLDEGAMKIGVVGAPPVGCLPAIITLNSKDPISGRQCIEPFNSVSRDYNKLLENNLKTLNTRDNGTRIVYADIYNPIINMVQGNFQTDFQEVHRGCCGSGLLEADFLCNKNSVVCPDVSKYVFWDAFHPTEKAYYVIFKSFESIIRQNIE</sequence>
<feature type="signal peptide" evidence="2">
    <location>
        <begin position="1"/>
        <end position="27"/>
    </location>
</feature>
<dbReference type="InterPro" id="IPR035669">
    <property type="entry name" value="SGNH_plant_lipase-like"/>
</dbReference>
<dbReference type="AlphaFoldDB" id="A0A5N6MBD3"/>
<dbReference type="Gene3D" id="3.40.50.1110">
    <property type="entry name" value="SGNH hydrolase"/>
    <property type="match status" value="1"/>
</dbReference>
<reference evidence="3 4" key="1">
    <citation type="submission" date="2019-05" db="EMBL/GenBank/DDBJ databases">
        <title>Mikania micrantha, genome provides insights into the molecular mechanism of rapid growth.</title>
        <authorList>
            <person name="Liu B."/>
        </authorList>
    </citation>
    <scope>NUCLEOTIDE SEQUENCE [LARGE SCALE GENOMIC DNA]</scope>
    <source>
        <strain evidence="3">NLD-2019</strain>
        <tissue evidence="3">Leaf</tissue>
    </source>
</reference>
<dbReference type="SUPFAM" id="SSF52266">
    <property type="entry name" value="SGNH hydrolase"/>
    <property type="match status" value="1"/>
</dbReference>
<protein>
    <submittedName>
        <fullName evidence="3">Uncharacterized protein</fullName>
    </submittedName>
</protein>
<dbReference type="Pfam" id="PF00657">
    <property type="entry name" value="Lipase_GDSL"/>
    <property type="match status" value="1"/>
</dbReference>
<dbReference type="Proteomes" id="UP000326396">
    <property type="component" value="Linkage Group LG6"/>
</dbReference>